<keyword evidence="5" id="KW-0029">Amino-acid transport</keyword>
<dbReference type="InterPro" id="IPR010065">
    <property type="entry name" value="AA_ABC_transptr_permease_3TM"/>
</dbReference>
<evidence type="ECO:0000256" key="1">
    <source>
        <dbReference type="ARBA" id="ARBA00004651"/>
    </source>
</evidence>
<sequence length="309" mass="33490">MTARITAEIADDPGAAVSTLVPTPTAPLGTEPTPPGLPLVRRKHPWRLVSYALLALILAMLANSVLTNERWRWDVVGEYLFDDKVLGGLWITIVLTLGAVGVGLALGSVIAGLRMSSSRVLSIIAAWYIWFFRGVPVIVQVIFWVYLAQLYPVISIGIPFGPEFAFYDTNLLVAPIIGCIIGLSFNESAYMAEILRGGVAAIPPGQIEAARAVGMTPRQIRRRILAPQILPVVLPPFFNNVNAMTKTTAVVILASVTDLFSAVMQIGARNLQQTPLLLVATFWYLVLTAGLTLFQVGLERLVARSATRS</sequence>
<comment type="similarity">
    <text evidence="8">Belongs to the binding-protein-dependent transport system permease family.</text>
</comment>
<feature type="domain" description="ABC transmembrane type-1" evidence="9">
    <location>
        <begin position="89"/>
        <end position="295"/>
    </location>
</feature>
<dbReference type="AlphaFoldDB" id="A0A238UNT0"/>
<feature type="transmembrane region" description="Helical" evidence="8">
    <location>
        <begin position="48"/>
        <end position="67"/>
    </location>
</feature>
<feature type="transmembrane region" description="Helical" evidence="8">
    <location>
        <begin position="276"/>
        <end position="298"/>
    </location>
</feature>
<dbReference type="PANTHER" id="PTHR30614">
    <property type="entry name" value="MEMBRANE COMPONENT OF AMINO ACID ABC TRANSPORTER"/>
    <property type="match status" value="1"/>
</dbReference>
<keyword evidence="7 8" id="KW-0472">Membrane</keyword>
<keyword evidence="11" id="KW-1185">Reference proteome</keyword>
<dbReference type="RefSeq" id="WP_089334564.1">
    <property type="nucleotide sequence ID" value="NZ_FZNO01000001.1"/>
</dbReference>
<gene>
    <name evidence="10" type="ORF">SAMN06272737_10120</name>
</gene>
<feature type="transmembrane region" description="Helical" evidence="8">
    <location>
        <begin position="87"/>
        <end position="113"/>
    </location>
</feature>
<dbReference type="PANTHER" id="PTHR30614:SF0">
    <property type="entry name" value="L-CYSTINE TRANSPORT SYSTEM PERMEASE PROTEIN TCYL"/>
    <property type="match status" value="1"/>
</dbReference>
<feature type="transmembrane region" description="Helical" evidence="8">
    <location>
        <begin position="247"/>
        <end position="264"/>
    </location>
</feature>
<dbReference type="Proteomes" id="UP000198403">
    <property type="component" value="Unassembled WGS sequence"/>
</dbReference>
<feature type="transmembrane region" description="Helical" evidence="8">
    <location>
        <begin position="125"/>
        <end position="147"/>
    </location>
</feature>
<dbReference type="CDD" id="cd06261">
    <property type="entry name" value="TM_PBP2"/>
    <property type="match status" value="1"/>
</dbReference>
<dbReference type="InterPro" id="IPR043429">
    <property type="entry name" value="ArtM/GltK/GlnP/TcyL/YhdX-like"/>
</dbReference>
<dbReference type="InterPro" id="IPR000515">
    <property type="entry name" value="MetI-like"/>
</dbReference>
<evidence type="ECO:0000256" key="2">
    <source>
        <dbReference type="ARBA" id="ARBA00022448"/>
    </source>
</evidence>
<name>A0A238UNT0_9ACTN</name>
<dbReference type="Gene3D" id="1.10.3720.10">
    <property type="entry name" value="MetI-like"/>
    <property type="match status" value="1"/>
</dbReference>
<evidence type="ECO:0000256" key="7">
    <source>
        <dbReference type="ARBA" id="ARBA00023136"/>
    </source>
</evidence>
<dbReference type="PROSITE" id="PS50928">
    <property type="entry name" value="ABC_TM1"/>
    <property type="match status" value="1"/>
</dbReference>
<dbReference type="OrthoDB" id="92598at2"/>
<dbReference type="SUPFAM" id="SSF161098">
    <property type="entry name" value="MetI-like"/>
    <property type="match status" value="1"/>
</dbReference>
<dbReference type="InterPro" id="IPR035906">
    <property type="entry name" value="MetI-like_sf"/>
</dbReference>
<keyword evidence="2 8" id="KW-0813">Transport</keyword>
<evidence type="ECO:0000256" key="6">
    <source>
        <dbReference type="ARBA" id="ARBA00022989"/>
    </source>
</evidence>
<keyword evidence="4 8" id="KW-0812">Transmembrane</keyword>
<evidence type="ECO:0000259" key="9">
    <source>
        <dbReference type="PROSITE" id="PS50928"/>
    </source>
</evidence>
<dbReference type="GO" id="GO:0022857">
    <property type="term" value="F:transmembrane transporter activity"/>
    <property type="evidence" value="ECO:0007669"/>
    <property type="project" value="InterPro"/>
</dbReference>
<evidence type="ECO:0000256" key="3">
    <source>
        <dbReference type="ARBA" id="ARBA00022475"/>
    </source>
</evidence>
<evidence type="ECO:0000256" key="4">
    <source>
        <dbReference type="ARBA" id="ARBA00022692"/>
    </source>
</evidence>
<evidence type="ECO:0000313" key="11">
    <source>
        <dbReference type="Proteomes" id="UP000198403"/>
    </source>
</evidence>
<feature type="transmembrane region" description="Helical" evidence="8">
    <location>
        <begin position="167"/>
        <end position="186"/>
    </location>
</feature>
<dbReference type="GO" id="GO:0006865">
    <property type="term" value="P:amino acid transport"/>
    <property type="evidence" value="ECO:0007669"/>
    <property type="project" value="UniProtKB-KW"/>
</dbReference>
<dbReference type="Pfam" id="PF00528">
    <property type="entry name" value="BPD_transp_1"/>
    <property type="match status" value="1"/>
</dbReference>
<protein>
    <submittedName>
        <fullName evidence="10">Polar amino acid transport system permease protein</fullName>
    </submittedName>
</protein>
<proteinExistence type="inferred from homology"/>
<dbReference type="EMBL" id="FZNO01000001">
    <property type="protein sequence ID" value="SNR22959.1"/>
    <property type="molecule type" value="Genomic_DNA"/>
</dbReference>
<accession>A0A238UNT0</accession>
<dbReference type="NCBIfam" id="TIGR01726">
    <property type="entry name" value="HEQRo_perm_3TM"/>
    <property type="match status" value="1"/>
</dbReference>
<comment type="subcellular location">
    <subcellularLocation>
        <location evidence="1 8">Cell membrane</location>
        <topology evidence="1 8">Multi-pass membrane protein</topology>
    </subcellularLocation>
</comment>
<keyword evidence="3" id="KW-1003">Cell membrane</keyword>
<evidence type="ECO:0000256" key="5">
    <source>
        <dbReference type="ARBA" id="ARBA00022970"/>
    </source>
</evidence>
<evidence type="ECO:0000256" key="8">
    <source>
        <dbReference type="RuleBase" id="RU363032"/>
    </source>
</evidence>
<organism evidence="10 11">
    <name type="scientific">Blastococcus mobilis</name>
    <dbReference type="NCBI Taxonomy" id="1938746"/>
    <lineage>
        <taxon>Bacteria</taxon>
        <taxon>Bacillati</taxon>
        <taxon>Actinomycetota</taxon>
        <taxon>Actinomycetes</taxon>
        <taxon>Geodermatophilales</taxon>
        <taxon>Geodermatophilaceae</taxon>
        <taxon>Blastococcus</taxon>
    </lineage>
</organism>
<reference evidence="10 11" key="1">
    <citation type="submission" date="2017-06" db="EMBL/GenBank/DDBJ databases">
        <authorList>
            <person name="Kim H.J."/>
            <person name="Triplett B.A."/>
        </authorList>
    </citation>
    <scope>NUCLEOTIDE SEQUENCE [LARGE SCALE GENOMIC DNA]</scope>
    <source>
        <strain evidence="10 11">DSM 44272</strain>
    </source>
</reference>
<dbReference type="GO" id="GO:0043190">
    <property type="term" value="C:ATP-binding cassette (ABC) transporter complex"/>
    <property type="evidence" value="ECO:0007669"/>
    <property type="project" value="InterPro"/>
</dbReference>
<keyword evidence="6 8" id="KW-1133">Transmembrane helix</keyword>
<evidence type="ECO:0000313" key="10">
    <source>
        <dbReference type="EMBL" id="SNR22959.1"/>
    </source>
</evidence>